<keyword evidence="3" id="KW-0378">Hydrolase</keyword>
<dbReference type="AlphaFoldDB" id="A0AA38FJ50"/>
<keyword evidence="10" id="KW-1185">Reference proteome</keyword>
<dbReference type="InterPro" id="IPR011545">
    <property type="entry name" value="DEAD/DEAH_box_helicase_dom"/>
</dbReference>
<evidence type="ECO:0000256" key="4">
    <source>
        <dbReference type="ARBA" id="ARBA00022806"/>
    </source>
</evidence>
<dbReference type="EMBL" id="JAHRHJ020000008">
    <property type="protein sequence ID" value="KAH9304645.1"/>
    <property type="molecule type" value="Genomic_DNA"/>
</dbReference>
<dbReference type="InterPro" id="IPR027417">
    <property type="entry name" value="P-loop_NTPase"/>
</dbReference>
<dbReference type="InterPro" id="IPR050547">
    <property type="entry name" value="DEAD_box_RNA_helicases"/>
</dbReference>
<dbReference type="Pfam" id="PF00271">
    <property type="entry name" value="Helicase_C"/>
    <property type="match status" value="1"/>
</dbReference>
<evidence type="ECO:0000256" key="5">
    <source>
        <dbReference type="ARBA" id="ARBA00022840"/>
    </source>
</evidence>
<feature type="domain" description="Helicase ATP-binding" evidence="7">
    <location>
        <begin position="53"/>
        <end position="237"/>
    </location>
</feature>
<dbReference type="Pfam" id="PF00270">
    <property type="entry name" value="DEAD"/>
    <property type="match status" value="1"/>
</dbReference>
<evidence type="ECO:0000256" key="6">
    <source>
        <dbReference type="ARBA" id="ARBA00047984"/>
    </source>
</evidence>
<comment type="caution">
    <text evidence="9">The sequence shown here is derived from an EMBL/GenBank/DDBJ whole genome shotgun (WGS) entry which is preliminary data.</text>
</comment>
<dbReference type="OMA" id="RRFLHDC"/>
<dbReference type="EC" id="3.6.4.13" evidence="1"/>
<sequence>RIETLPNENDYEAHKSQRKTLSELCGTAVPHFILQRAEEVGFVVPTDVQEQALPVVLSGLDCIIHSQTGSGKTLAYLLAIFAAIDAHRTAVQALIVVPTRELGMQVTKVVRVLAASYPKNAGPRNKGSVNVMALLDGGTLRRQKIWLKAEAPQIMVATLSCLCQLLEKESLKPDAIKVLVIDEVDSIFGAAKQTYLLRKLLTSYTSINNRQTIFASASIPQHRQFIDNCIQQKWTKRDVVHVHVHPIEPMPSRLSHRYVTYQKNEKLDILVSLLQVDMPKSGIIFVNEQSEKSKKAGLPPTTNAVTEHLRQFYSKQCGKSYDSEILLLEENMNFNARTASLSEVRQGRHILVATDIAARGLDLPETSHIYNFDLPKSATDYLHRAGRTGRKPFSDEKSMVTNLITTNERFVLERMENELSFICQELTL</sequence>
<organism evidence="9 10">
    <name type="scientific">Taxus chinensis</name>
    <name type="common">Chinese yew</name>
    <name type="synonym">Taxus wallichiana var. chinensis</name>
    <dbReference type="NCBI Taxonomy" id="29808"/>
    <lineage>
        <taxon>Eukaryota</taxon>
        <taxon>Viridiplantae</taxon>
        <taxon>Streptophyta</taxon>
        <taxon>Embryophyta</taxon>
        <taxon>Tracheophyta</taxon>
        <taxon>Spermatophyta</taxon>
        <taxon>Pinopsida</taxon>
        <taxon>Pinidae</taxon>
        <taxon>Conifers II</taxon>
        <taxon>Cupressales</taxon>
        <taxon>Taxaceae</taxon>
        <taxon>Taxus</taxon>
    </lineage>
</organism>
<dbReference type="GO" id="GO:0016787">
    <property type="term" value="F:hydrolase activity"/>
    <property type="evidence" value="ECO:0007669"/>
    <property type="project" value="UniProtKB-KW"/>
</dbReference>
<evidence type="ECO:0000256" key="3">
    <source>
        <dbReference type="ARBA" id="ARBA00022801"/>
    </source>
</evidence>
<dbReference type="Gene3D" id="3.40.50.300">
    <property type="entry name" value="P-loop containing nucleotide triphosphate hydrolases"/>
    <property type="match status" value="2"/>
</dbReference>
<dbReference type="InterPro" id="IPR014001">
    <property type="entry name" value="Helicase_ATP-bd"/>
</dbReference>
<gene>
    <name evidence="9" type="ORF">KI387_009049</name>
</gene>
<keyword evidence="2" id="KW-0547">Nucleotide-binding</keyword>
<name>A0AA38FJ50_TAXCH</name>
<accession>A0AA38FJ50</accession>
<dbReference type="PANTHER" id="PTHR47963:SF10">
    <property type="entry name" value="ATP-DEPENDENT RNA HELICASE DDX6_DHH1"/>
    <property type="match status" value="1"/>
</dbReference>
<keyword evidence="4" id="KW-0347">Helicase</keyword>
<comment type="catalytic activity">
    <reaction evidence="6">
        <text>ATP + H2O = ADP + phosphate + H(+)</text>
        <dbReference type="Rhea" id="RHEA:13065"/>
        <dbReference type="ChEBI" id="CHEBI:15377"/>
        <dbReference type="ChEBI" id="CHEBI:15378"/>
        <dbReference type="ChEBI" id="CHEBI:30616"/>
        <dbReference type="ChEBI" id="CHEBI:43474"/>
        <dbReference type="ChEBI" id="CHEBI:456216"/>
        <dbReference type="EC" id="3.6.4.13"/>
    </reaction>
</comment>
<proteinExistence type="predicted"/>
<dbReference type="PROSITE" id="PS51194">
    <property type="entry name" value="HELICASE_CTER"/>
    <property type="match status" value="1"/>
</dbReference>
<dbReference type="GO" id="GO:0005524">
    <property type="term" value="F:ATP binding"/>
    <property type="evidence" value="ECO:0007669"/>
    <property type="project" value="UniProtKB-KW"/>
</dbReference>
<evidence type="ECO:0000256" key="1">
    <source>
        <dbReference type="ARBA" id="ARBA00012552"/>
    </source>
</evidence>
<dbReference type="InterPro" id="IPR044742">
    <property type="entry name" value="DEAD/DEAH_RhlB"/>
</dbReference>
<dbReference type="GO" id="GO:0003723">
    <property type="term" value="F:RNA binding"/>
    <property type="evidence" value="ECO:0007669"/>
    <property type="project" value="TreeGrafter"/>
</dbReference>
<keyword evidence="5" id="KW-0067">ATP-binding</keyword>
<dbReference type="SMART" id="SM00490">
    <property type="entry name" value="HELICc"/>
    <property type="match status" value="1"/>
</dbReference>
<evidence type="ECO:0000259" key="8">
    <source>
        <dbReference type="PROSITE" id="PS51194"/>
    </source>
</evidence>
<evidence type="ECO:0000313" key="10">
    <source>
        <dbReference type="Proteomes" id="UP000824469"/>
    </source>
</evidence>
<evidence type="ECO:0000256" key="2">
    <source>
        <dbReference type="ARBA" id="ARBA00022741"/>
    </source>
</evidence>
<dbReference type="CDD" id="cd00268">
    <property type="entry name" value="DEADc"/>
    <property type="match status" value="1"/>
</dbReference>
<protein>
    <recommendedName>
        <fullName evidence="1">RNA helicase</fullName>
        <ecNumber evidence="1">3.6.4.13</ecNumber>
    </recommendedName>
</protein>
<dbReference type="GO" id="GO:0003724">
    <property type="term" value="F:RNA helicase activity"/>
    <property type="evidence" value="ECO:0007669"/>
    <property type="project" value="UniProtKB-EC"/>
</dbReference>
<dbReference type="CDD" id="cd18787">
    <property type="entry name" value="SF2_C_DEAD"/>
    <property type="match status" value="1"/>
</dbReference>
<evidence type="ECO:0000259" key="7">
    <source>
        <dbReference type="PROSITE" id="PS51192"/>
    </source>
</evidence>
<dbReference type="PANTHER" id="PTHR47963">
    <property type="entry name" value="DEAD-BOX ATP-DEPENDENT RNA HELICASE 47, MITOCHONDRIAL"/>
    <property type="match status" value="1"/>
</dbReference>
<feature type="non-terminal residue" evidence="9">
    <location>
        <position position="428"/>
    </location>
</feature>
<dbReference type="SUPFAM" id="SSF52540">
    <property type="entry name" value="P-loop containing nucleoside triphosphate hydrolases"/>
    <property type="match status" value="1"/>
</dbReference>
<dbReference type="PROSITE" id="PS51192">
    <property type="entry name" value="HELICASE_ATP_BIND_1"/>
    <property type="match status" value="1"/>
</dbReference>
<evidence type="ECO:0000313" key="9">
    <source>
        <dbReference type="EMBL" id="KAH9304645.1"/>
    </source>
</evidence>
<dbReference type="SMART" id="SM00487">
    <property type="entry name" value="DEXDc"/>
    <property type="match status" value="1"/>
</dbReference>
<dbReference type="InterPro" id="IPR001650">
    <property type="entry name" value="Helicase_C-like"/>
</dbReference>
<dbReference type="Proteomes" id="UP000824469">
    <property type="component" value="Unassembled WGS sequence"/>
</dbReference>
<feature type="domain" description="Helicase C-terminal" evidence="8">
    <location>
        <begin position="266"/>
        <end position="428"/>
    </location>
</feature>
<reference evidence="9 10" key="1">
    <citation type="journal article" date="2021" name="Nat. Plants">
        <title>The Taxus genome provides insights into paclitaxel biosynthesis.</title>
        <authorList>
            <person name="Xiong X."/>
            <person name="Gou J."/>
            <person name="Liao Q."/>
            <person name="Li Y."/>
            <person name="Zhou Q."/>
            <person name="Bi G."/>
            <person name="Li C."/>
            <person name="Du R."/>
            <person name="Wang X."/>
            <person name="Sun T."/>
            <person name="Guo L."/>
            <person name="Liang H."/>
            <person name="Lu P."/>
            <person name="Wu Y."/>
            <person name="Zhang Z."/>
            <person name="Ro D.K."/>
            <person name="Shang Y."/>
            <person name="Huang S."/>
            <person name="Yan J."/>
        </authorList>
    </citation>
    <scope>NUCLEOTIDE SEQUENCE [LARGE SCALE GENOMIC DNA]</scope>
    <source>
        <strain evidence="9">Ta-2019</strain>
    </source>
</reference>